<feature type="compositionally biased region" description="Basic residues" evidence="1">
    <location>
        <begin position="156"/>
        <end position="169"/>
    </location>
</feature>
<dbReference type="AlphaFoldDB" id="A0A1I7TUC9"/>
<protein>
    <submittedName>
        <fullName evidence="3">SPK domain-containing protein</fullName>
    </submittedName>
</protein>
<dbReference type="Proteomes" id="UP000095282">
    <property type="component" value="Unplaced"/>
</dbReference>
<evidence type="ECO:0000313" key="3">
    <source>
        <dbReference type="WBParaSite" id="Csp11.Scaffold629.g11874.t1"/>
    </source>
</evidence>
<feature type="region of interest" description="Disordered" evidence="1">
    <location>
        <begin position="156"/>
        <end position="210"/>
    </location>
</feature>
<name>A0A1I7TUC9_9PELO</name>
<organism evidence="2 3">
    <name type="scientific">Caenorhabditis tropicalis</name>
    <dbReference type="NCBI Taxonomy" id="1561998"/>
    <lineage>
        <taxon>Eukaryota</taxon>
        <taxon>Metazoa</taxon>
        <taxon>Ecdysozoa</taxon>
        <taxon>Nematoda</taxon>
        <taxon>Chromadorea</taxon>
        <taxon>Rhabditida</taxon>
        <taxon>Rhabditina</taxon>
        <taxon>Rhabditomorpha</taxon>
        <taxon>Rhabditoidea</taxon>
        <taxon>Rhabditidae</taxon>
        <taxon>Peloderinae</taxon>
        <taxon>Caenorhabditis</taxon>
    </lineage>
</organism>
<evidence type="ECO:0000313" key="2">
    <source>
        <dbReference type="Proteomes" id="UP000095282"/>
    </source>
</evidence>
<dbReference type="WBParaSite" id="Csp11.Scaffold629.g11874.t1">
    <property type="protein sequence ID" value="Csp11.Scaffold629.g11874.t1"/>
    <property type="gene ID" value="Csp11.Scaffold629.g11874"/>
</dbReference>
<proteinExistence type="predicted"/>
<reference evidence="3" key="1">
    <citation type="submission" date="2016-11" db="UniProtKB">
        <authorList>
            <consortium name="WormBaseParasite"/>
        </authorList>
    </citation>
    <scope>IDENTIFICATION</scope>
</reference>
<sequence>MFKLACQLIGLTGRKYDILKTNHKTVKMVDKVFKKVAMQQGIGEIFHENGDIDPRVYNQTFIFNLTVELKDYLERNCLMEGEKVIQKGLIEEKREEEVVDSKVLEMAEKKKESNRKTRENKKMKKKKEEKEEAEKKMEVEEMKDEELEVEEKKEWRNRKTRNKKMKKKAMKEMKREAIKKAKELKEEEEKEKEEKKRTEQEELKKKMEEEGKINEEDLKVKKEGKEAVEKKEMDEKENEEEVKEEVEEERDGGEEEIKEERETYIPIVHPSTSHHQYEYEDPLQKTLFERDPLVEYNDRMMKYSDFNRISRGPCLIVKLLNNRLFALDKRDILAALLTFQIPFSFEGLDPVEEDTVIEANETSVEEVRMFEDTVIRLASIREDLRLF</sequence>
<feature type="region of interest" description="Disordered" evidence="1">
    <location>
        <begin position="225"/>
        <end position="257"/>
    </location>
</feature>
<feature type="region of interest" description="Disordered" evidence="1">
    <location>
        <begin position="108"/>
        <end position="138"/>
    </location>
</feature>
<feature type="compositionally biased region" description="Acidic residues" evidence="1">
    <location>
        <begin position="235"/>
        <end position="257"/>
    </location>
</feature>
<keyword evidence="2" id="KW-1185">Reference proteome</keyword>
<feature type="compositionally biased region" description="Basic and acidic residues" evidence="1">
    <location>
        <begin position="126"/>
        <end position="138"/>
    </location>
</feature>
<feature type="compositionally biased region" description="Basic and acidic residues" evidence="1">
    <location>
        <begin position="225"/>
        <end position="234"/>
    </location>
</feature>
<evidence type="ECO:0000256" key="1">
    <source>
        <dbReference type="SAM" id="MobiDB-lite"/>
    </source>
</evidence>
<feature type="compositionally biased region" description="Basic and acidic residues" evidence="1">
    <location>
        <begin position="108"/>
        <end position="117"/>
    </location>
</feature>
<feature type="compositionally biased region" description="Basic and acidic residues" evidence="1">
    <location>
        <begin position="170"/>
        <end position="210"/>
    </location>
</feature>
<accession>A0A1I7TUC9</accession>